<keyword evidence="2" id="KW-0808">Transferase</keyword>
<sequence>MNFVLDNWYLIFIALASGGLLLVPTLKGAAAGGVSAAQAVQLINREKAVVIDVCEPEEYAAGHVGGAKNVPLAQLQERLPQVVKNKAVPVILVCAKGARATRAAAIAKSLGYDKAQPLAGGLAAWRGASMPVEKS</sequence>
<dbReference type="PROSITE" id="PS50206">
    <property type="entry name" value="RHODANESE_3"/>
    <property type="match status" value="1"/>
</dbReference>
<dbReference type="SUPFAM" id="SSF52821">
    <property type="entry name" value="Rhodanese/Cell cycle control phosphatase"/>
    <property type="match status" value="1"/>
</dbReference>
<name>A0A2P1NJ56_9BURK</name>
<dbReference type="Proteomes" id="UP000241829">
    <property type="component" value="Chromosome"/>
</dbReference>
<evidence type="ECO:0000259" key="1">
    <source>
        <dbReference type="PROSITE" id="PS50206"/>
    </source>
</evidence>
<keyword evidence="3" id="KW-1185">Reference proteome</keyword>
<dbReference type="SMART" id="SM00450">
    <property type="entry name" value="RHOD"/>
    <property type="match status" value="1"/>
</dbReference>
<dbReference type="CDD" id="cd00158">
    <property type="entry name" value="RHOD"/>
    <property type="match status" value="1"/>
</dbReference>
<gene>
    <name evidence="2" type="ORF">C7H73_04890</name>
</gene>
<dbReference type="InterPro" id="IPR050229">
    <property type="entry name" value="GlpE_sulfurtransferase"/>
</dbReference>
<dbReference type="InterPro" id="IPR036873">
    <property type="entry name" value="Rhodanese-like_dom_sf"/>
</dbReference>
<organism evidence="2 3">
    <name type="scientific">Pulveribacter suum</name>
    <dbReference type="NCBI Taxonomy" id="2116657"/>
    <lineage>
        <taxon>Bacteria</taxon>
        <taxon>Pseudomonadati</taxon>
        <taxon>Pseudomonadota</taxon>
        <taxon>Betaproteobacteria</taxon>
        <taxon>Burkholderiales</taxon>
        <taxon>Comamonadaceae</taxon>
        <taxon>Pulveribacter</taxon>
    </lineage>
</organism>
<dbReference type="Gene3D" id="3.40.250.10">
    <property type="entry name" value="Rhodanese-like domain"/>
    <property type="match status" value="1"/>
</dbReference>
<evidence type="ECO:0000313" key="3">
    <source>
        <dbReference type="Proteomes" id="UP000241829"/>
    </source>
</evidence>
<dbReference type="InterPro" id="IPR001763">
    <property type="entry name" value="Rhodanese-like_dom"/>
</dbReference>
<proteinExistence type="predicted"/>
<dbReference type="PANTHER" id="PTHR43031:SF18">
    <property type="entry name" value="RHODANESE-RELATED SULFURTRANSFERASES"/>
    <property type="match status" value="1"/>
</dbReference>
<dbReference type="AlphaFoldDB" id="A0A2P1NJ56"/>
<dbReference type="Pfam" id="PF00581">
    <property type="entry name" value="Rhodanese"/>
    <property type="match status" value="1"/>
</dbReference>
<feature type="domain" description="Rhodanese" evidence="1">
    <location>
        <begin position="44"/>
        <end position="134"/>
    </location>
</feature>
<dbReference type="EMBL" id="CP027792">
    <property type="protein sequence ID" value="AVP57062.1"/>
    <property type="molecule type" value="Genomic_DNA"/>
</dbReference>
<reference evidence="3" key="1">
    <citation type="submission" date="2018-03" db="EMBL/GenBank/DDBJ databases">
        <title>Genome sequencing of Melaminivora sp. strain SC2-7.</title>
        <authorList>
            <person name="Kim S.-J."/>
            <person name="Heo J."/>
            <person name="Ahn J.-H."/>
            <person name="Kwon S.-W."/>
        </authorList>
    </citation>
    <scope>NUCLEOTIDE SEQUENCE [LARGE SCALE GENOMIC DNA]</scope>
    <source>
        <strain evidence="3">SC2-7</strain>
    </source>
</reference>
<evidence type="ECO:0000313" key="2">
    <source>
        <dbReference type="EMBL" id="AVP57062.1"/>
    </source>
</evidence>
<dbReference type="RefSeq" id="WP_106845619.1">
    <property type="nucleotide sequence ID" value="NZ_CP027792.1"/>
</dbReference>
<protein>
    <submittedName>
        <fullName evidence="2">Sulfurtransferase</fullName>
    </submittedName>
</protein>
<dbReference type="KEGG" id="melm:C7H73_04890"/>
<dbReference type="OrthoDB" id="1445766at2"/>
<dbReference type="GO" id="GO:0016740">
    <property type="term" value="F:transferase activity"/>
    <property type="evidence" value="ECO:0007669"/>
    <property type="project" value="UniProtKB-KW"/>
</dbReference>
<accession>A0A2P1NJ56</accession>
<dbReference type="PANTHER" id="PTHR43031">
    <property type="entry name" value="FAD-DEPENDENT OXIDOREDUCTASE"/>
    <property type="match status" value="1"/>
</dbReference>